<proteinExistence type="predicted"/>
<dbReference type="InterPro" id="IPR008183">
    <property type="entry name" value="Aldose_1/G6P_1-epimerase"/>
</dbReference>
<dbReference type="GO" id="GO:0033499">
    <property type="term" value="P:galactose catabolic process via UDP-galactose, Leloir pathway"/>
    <property type="evidence" value="ECO:0007669"/>
    <property type="project" value="TreeGrafter"/>
</dbReference>
<dbReference type="InterPro" id="IPR011013">
    <property type="entry name" value="Gal_mutarotase_sf_dom"/>
</dbReference>
<gene>
    <name evidence="2" type="ORF">EDD32_1905</name>
</gene>
<dbReference type="Proteomes" id="UP000280726">
    <property type="component" value="Unassembled WGS sequence"/>
</dbReference>
<reference evidence="2 3" key="1">
    <citation type="submission" date="2018-11" db="EMBL/GenBank/DDBJ databases">
        <title>Sequencing the genomes of 1000 actinobacteria strains.</title>
        <authorList>
            <person name="Klenk H.-P."/>
        </authorList>
    </citation>
    <scope>NUCLEOTIDE SEQUENCE [LARGE SCALE GENOMIC DNA]</scope>
    <source>
        <strain evidence="2 3">DSM 14418</strain>
    </source>
</reference>
<keyword evidence="3" id="KW-1185">Reference proteome</keyword>
<dbReference type="AlphaFoldDB" id="A0A3N5A271"/>
<dbReference type="CDD" id="cd09022">
    <property type="entry name" value="Aldose_epim_Ec_YihR"/>
    <property type="match status" value="1"/>
</dbReference>
<dbReference type="NCBIfam" id="NF011719">
    <property type="entry name" value="PRK15172.1"/>
    <property type="match status" value="1"/>
</dbReference>
<name>A0A3N5A271_9MICO</name>
<dbReference type="EMBL" id="RKRA01000001">
    <property type="protein sequence ID" value="RPF27425.1"/>
    <property type="molecule type" value="Genomic_DNA"/>
</dbReference>
<protein>
    <submittedName>
        <fullName evidence="2">Aldose 1-epimerase</fullName>
    </submittedName>
</protein>
<feature type="region of interest" description="Disordered" evidence="1">
    <location>
        <begin position="1"/>
        <end position="25"/>
    </location>
</feature>
<dbReference type="GO" id="GO:0030246">
    <property type="term" value="F:carbohydrate binding"/>
    <property type="evidence" value="ECO:0007669"/>
    <property type="project" value="InterPro"/>
</dbReference>
<dbReference type="Gene3D" id="2.70.98.10">
    <property type="match status" value="1"/>
</dbReference>
<sequence length="319" mass="33444">MDPSPNRPPADPICNDHPMSDLPNPGGTAVRLSAGRYEAVVHTVGAALARLTLDGTDLVLPVADDELAPSYAGKTLVPWPNRIVGGTYSFAGQDHEVPVNEHATGCALHGLMCFTDYAVVSSSRAEVALAADVLPRYGYPFHLRSEVTYRLSDGGLEVTIAATNVGGAAAPYGASSHPYLTCGLEPVDGCTLDVPAARVLTVDERLHPVALAAVEDEDLDYRGGRVLGAAQVDHAYTGVPPGQWEVSLTSPDGTVVSRLRADAPWLQVYSGDLVGRVAVAVEPMTCPPDAFSSGTDVVVLEPGASHRLTFTIDGEVSPR</sequence>
<comment type="caution">
    <text evidence="2">The sequence shown here is derived from an EMBL/GenBank/DDBJ whole genome shotgun (WGS) entry which is preliminary data.</text>
</comment>
<evidence type="ECO:0000313" key="3">
    <source>
        <dbReference type="Proteomes" id="UP000280726"/>
    </source>
</evidence>
<dbReference type="PANTHER" id="PTHR10091">
    <property type="entry name" value="ALDOSE-1-EPIMERASE"/>
    <property type="match status" value="1"/>
</dbReference>
<dbReference type="InterPro" id="IPR037480">
    <property type="entry name" value="YihR-like"/>
</dbReference>
<dbReference type="SUPFAM" id="SSF74650">
    <property type="entry name" value="Galactose mutarotase-like"/>
    <property type="match status" value="1"/>
</dbReference>
<dbReference type="PANTHER" id="PTHR10091:SF0">
    <property type="entry name" value="GALACTOSE MUTAROTASE"/>
    <property type="match status" value="1"/>
</dbReference>
<evidence type="ECO:0000313" key="2">
    <source>
        <dbReference type="EMBL" id="RPF27425.1"/>
    </source>
</evidence>
<dbReference type="GO" id="GO:0004034">
    <property type="term" value="F:aldose 1-epimerase activity"/>
    <property type="evidence" value="ECO:0007669"/>
    <property type="project" value="TreeGrafter"/>
</dbReference>
<dbReference type="GO" id="GO:0006006">
    <property type="term" value="P:glucose metabolic process"/>
    <property type="evidence" value="ECO:0007669"/>
    <property type="project" value="TreeGrafter"/>
</dbReference>
<evidence type="ECO:0000256" key="1">
    <source>
        <dbReference type="SAM" id="MobiDB-lite"/>
    </source>
</evidence>
<organism evidence="2 3">
    <name type="scientific">Georgenia muralis</name>
    <dbReference type="NCBI Taxonomy" id="154117"/>
    <lineage>
        <taxon>Bacteria</taxon>
        <taxon>Bacillati</taxon>
        <taxon>Actinomycetota</taxon>
        <taxon>Actinomycetes</taxon>
        <taxon>Micrococcales</taxon>
        <taxon>Bogoriellaceae</taxon>
        <taxon>Georgenia</taxon>
    </lineage>
</organism>
<dbReference type="Pfam" id="PF01263">
    <property type="entry name" value="Aldose_epim"/>
    <property type="match status" value="1"/>
</dbReference>
<feature type="compositionally biased region" description="Pro residues" evidence="1">
    <location>
        <begin position="1"/>
        <end position="11"/>
    </location>
</feature>
<accession>A0A3N5A271</accession>
<dbReference type="InterPro" id="IPR014718">
    <property type="entry name" value="GH-type_carb-bd"/>
</dbReference>